<dbReference type="PANTHER" id="PTHR43037:SF1">
    <property type="entry name" value="BLL1128 PROTEIN"/>
    <property type="match status" value="1"/>
</dbReference>
<dbReference type="Proteomes" id="UP000013201">
    <property type="component" value="Unassembled WGS sequence"/>
</dbReference>
<protein>
    <submittedName>
        <fullName evidence="3">Poly(3-hydroxyalkanoate) depolymerase</fullName>
    </submittedName>
</protein>
<organism evidence="3 4">
    <name type="scientific">Sphingobium indicum BiD32</name>
    <dbReference type="NCBI Taxonomy" id="1301087"/>
    <lineage>
        <taxon>Bacteria</taxon>
        <taxon>Pseudomonadati</taxon>
        <taxon>Pseudomonadota</taxon>
        <taxon>Alphaproteobacteria</taxon>
        <taxon>Sphingomonadales</taxon>
        <taxon>Sphingomonadaceae</taxon>
        <taxon>Sphingobium</taxon>
    </lineage>
</organism>
<keyword evidence="1" id="KW-0732">Signal</keyword>
<reference evidence="3 4" key="1">
    <citation type="submission" date="2013-03" db="EMBL/GenBank/DDBJ databases">
        <authorList>
            <person name="Le V."/>
        </authorList>
    </citation>
    <scope>NUCLEOTIDE SEQUENCE [LARGE SCALE GENOMIC DNA]</scope>
    <source>
        <strain evidence="3 4">BiD32</strain>
    </source>
</reference>
<dbReference type="InterPro" id="IPR029058">
    <property type="entry name" value="AB_hydrolase_fold"/>
</dbReference>
<evidence type="ECO:0000256" key="2">
    <source>
        <dbReference type="ARBA" id="ARBA00022801"/>
    </source>
</evidence>
<dbReference type="Gene3D" id="3.40.50.1820">
    <property type="entry name" value="alpha/beta hydrolase"/>
    <property type="match status" value="1"/>
</dbReference>
<keyword evidence="4" id="KW-1185">Reference proteome</keyword>
<dbReference type="SUPFAM" id="SSF53474">
    <property type="entry name" value="alpha/beta-Hydrolases"/>
    <property type="match status" value="2"/>
</dbReference>
<dbReference type="InterPro" id="IPR010126">
    <property type="entry name" value="Esterase_phb"/>
</dbReference>
<comment type="caution">
    <text evidence="3">The sequence shown here is derived from an EMBL/GenBank/DDBJ whole genome shotgun (WGS) entry which is preliminary data.</text>
</comment>
<evidence type="ECO:0000313" key="3">
    <source>
        <dbReference type="EMBL" id="CCW19310.1"/>
    </source>
</evidence>
<dbReference type="AlphaFoldDB" id="N1MQ07"/>
<evidence type="ECO:0000256" key="1">
    <source>
        <dbReference type="ARBA" id="ARBA00022729"/>
    </source>
</evidence>
<proteinExistence type="predicted"/>
<accession>N1MQ07</accession>
<reference evidence="4" key="2">
    <citation type="submission" date="2013-04" db="EMBL/GenBank/DDBJ databases">
        <title>Bisphenol A degrading Sphingobium sp. strain BiD32.</title>
        <authorList>
            <person name="Nielsen J.L."/>
            <person name="Zhou N.A."/>
            <person name="Kjeldal H."/>
        </authorList>
    </citation>
    <scope>NUCLEOTIDE SEQUENCE [LARGE SCALE GENOMIC DNA]</scope>
    <source>
        <strain evidence="4">BiD32</strain>
    </source>
</reference>
<dbReference type="GO" id="GO:0005576">
    <property type="term" value="C:extracellular region"/>
    <property type="evidence" value="ECO:0007669"/>
    <property type="project" value="InterPro"/>
</dbReference>
<dbReference type="Pfam" id="PF10503">
    <property type="entry name" value="Esterase_PHB"/>
    <property type="match status" value="1"/>
</dbReference>
<dbReference type="InterPro" id="IPR050955">
    <property type="entry name" value="Plant_Biomass_Hydrol_Est"/>
</dbReference>
<sequence length="424" mass="45870">MSDKFELSPCRIGVHSHIVQCSIIRRRISWPTWPLFKAGGHFMRKLSTNIARLMAMRTSMTAPMDRSEPCRLQDVEPFGSNPGALKAKCHIPPQIARKPALVVILHGCTQTADGYDRGAGWSKLADEHGFILLFPEQQRANNPNLCFNWFSPADNKRDRGEALSIRQMIEAMIDTHGIDRSRIFVTGLSAGGAMTSILLASYPELFAGGAIIAGLPFGAASNVPQALEAMRAPGQSSGDQLGDRVRNASDHAGPWPRVSVWHGAADPTVNSSNADAILAQWLSVHALDGQPSATQNIAAHRHRIWNDATGRTVVEDYRIADMGHGTPLATTGEDACGTPMPHMLEAGISSTRRIAASWGLLAGRKATPQPKPADILKTETPNLPMRKGAKLEPLSAIQSSPTAANKSSVQEIIEDALRTARLMR</sequence>
<keyword evidence="2" id="KW-0378">Hydrolase</keyword>
<dbReference type="PANTHER" id="PTHR43037">
    <property type="entry name" value="UNNAMED PRODUCT-RELATED"/>
    <property type="match status" value="1"/>
</dbReference>
<evidence type="ECO:0000313" key="4">
    <source>
        <dbReference type="Proteomes" id="UP000013201"/>
    </source>
</evidence>
<dbReference type="GO" id="GO:0016787">
    <property type="term" value="F:hydrolase activity"/>
    <property type="evidence" value="ECO:0007669"/>
    <property type="project" value="UniProtKB-KW"/>
</dbReference>
<gene>
    <name evidence="3" type="ORF">EBBID32_36760</name>
</gene>
<name>N1MQ07_9SPHN</name>
<dbReference type="NCBIfam" id="TIGR01840">
    <property type="entry name" value="esterase_phb"/>
    <property type="match status" value="1"/>
</dbReference>
<dbReference type="EMBL" id="CAVK010000188">
    <property type="protein sequence ID" value="CCW19310.1"/>
    <property type="molecule type" value="Genomic_DNA"/>
</dbReference>